<evidence type="ECO:0000259" key="3">
    <source>
        <dbReference type="PROSITE" id="PS51393"/>
    </source>
</evidence>
<dbReference type="InterPro" id="IPR020834">
    <property type="entry name" value="LipOase_CS"/>
</dbReference>
<dbReference type="GO" id="GO:0034440">
    <property type="term" value="P:lipid oxidation"/>
    <property type="evidence" value="ECO:0007669"/>
    <property type="project" value="InterPro"/>
</dbReference>
<keyword evidence="2" id="KW-0560">Oxidoreductase</keyword>
<organism evidence="4 5">
    <name type="scientific">Nannocystis exedens</name>
    <dbReference type="NCBI Taxonomy" id="54"/>
    <lineage>
        <taxon>Bacteria</taxon>
        <taxon>Pseudomonadati</taxon>
        <taxon>Myxococcota</taxon>
        <taxon>Polyangia</taxon>
        <taxon>Nannocystales</taxon>
        <taxon>Nannocystaceae</taxon>
        <taxon>Nannocystis</taxon>
    </lineage>
</organism>
<proteinExistence type="predicted"/>
<dbReference type="AlphaFoldDB" id="A0A1I1T1P6"/>
<dbReference type="InterPro" id="IPR000907">
    <property type="entry name" value="LipOase"/>
</dbReference>
<accession>A0A1I1T1P6</accession>
<dbReference type="PROSITE" id="PS00081">
    <property type="entry name" value="LIPOXYGENASE_2"/>
    <property type="match status" value="1"/>
</dbReference>
<dbReference type="Pfam" id="PF00305">
    <property type="entry name" value="Lipoxygenase"/>
    <property type="match status" value="1"/>
</dbReference>
<evidence type="ECO:0000313" key="4">
    <source>
        <dbReference type="EMBL" id="SFD52531.1"/>
    </source>
</evidence>
<dbReference type="SUPFAM" id="SSF48484">
    <property type="entry name" value="Lipoxigenase"/>
    <property type="match status" value="1"/>
</dbReference>
<dbReference type="RefSeq" id="WP_096334327.1">
    <property type="nucleotide sequence ID" value="NZ_FOMX01000002.1"/>
</dbReference>
<dbReference type="OrthoDB" id="5912511at2"/>
<dbReference type="PROSITE" id="PS51393">
    <property type="entry name" value="LIPOXYGENASE_3"/>
    <property type="match status" value="1"/>
</dbReference>
<dbReference type="InterPro" id="IPR036226">
    <property type="entry name" value="LipOase_C_sf"/>
</dbReference>
<dbReference type="STRING" id="54.SAMN02745121_00430"/>
<reference evidence="5" key="1">
    <citation type="submission" date="2016-10" db="EMBL/GenBank/DDBJ databases">
        <authorList>
            <person name="Varghese N."/>
            <person name="Submissions S."/>
        </authorList>
    </citation>
    <scope>NUCLEOTIDE SEQUENCE [LARGE SCALE GENOMIC DNA]</scope>
    <source>
        <strain evidence="5">ATCC 25963</strain>
    </source>
</reference>
<dbReference type="PANTHER" id="PTHR11771">
    <property type="entry name" value="LIPOXYGENASE"/>
    <property type="match status" value="1"/>
</dbReference>
<evidence type="ECO:0000313" key="5">
    <source>
        <dbReference type="Proteomes" id="UP000199400"/>
    </source>
</evidence>
<protein>
    <submittedName>
        <fullName evidence="4">Arachidonate 15-lipoxygenase</fullName>
    </submittedName>
</protein>
<keyword evidence="5" id="KW-1185">Reference proteome</keyword>
<sequence length="570" mass="63721">MKPDPSPSLPQHEPDPAARRRALRLARERYTYARSEDNPLAPIAVAGEFPLNELYGPRWALPYLPHLLRAVADAQAKKLWYRLRGVLGGIDKLAGFRGLFSERLGLRFPAAVTEHQRDGLFARNRIDGPNPLLLARVRDLPDLRARLPVTDDQLARVLGPGATLAGEHAAGNLFVADFELLARSLAPNGAGGRDTRWRGKYLPAPIALFCQRPGRDPQCDLVPVAIRVDQPGAADPNPVYLRDGSPRWELAKTYVEIAEFNLQALSSHIYRHHYVAEPFAVSSRRQLAPSHPIHVLLRPHTQHTMAVNRAAFNLLKKPGGLFATLYAGELSETRNIMRRSYERWSVREQEIEADLAARGVGDGPREYPWRDDARLWTPVLRRFVADYVALYYPADAAVRADAELQAFVAELQADDGGRLRGLLPAGGLDGRDALVDLLAQFLFIAGPGHAAVHFPQTDHFTYVPAFPGAAYRPPPREGEVVDAARIADTLPPLDVGAEQFQNNQIAFYRFDRFGDYRHYELGRVAAARLVVARLHADLAAIEREIERRNRARPRPYPYLLPRLVPNSINI</sequence>
<dbReference type="GO" id="GO:0046872">
    <property type="term" value="F:metal ion binding"/>
    <property type="evidence" value="ECO:0007669"/>
    <property type="project" value="UniProtKB-KW"/>
</dbReference>
<gene>
    <name evidence="4" type="ORF">SAMN02745121_00430</name>
</gene>
<feature type="domain" description="Lipoxygenase" evidence="3">
    <location>
        <begin position="7"/>
        <end position="570"/>
    </location>
</feature>
<keyword evidence="1" id="KW-0479">Metal-binding</keyword>
<dbReference type="InterPro" id="IPR013819">
    <property type="entry name" value="LipOase_C"/>
</dbReference>
<dbReference type="EMBL" id="FOMX01000002">
    <property type="protein sequence ID" value="SFD52531.1"/>
    <property type="molecule type" value="Genomic_DNA"/>
</dbReference>
<dbReference type="GO" id="GO:0016702">
    <property type="term" value="F:oxidoreductase activity, acting on single donors with incorporation of molecular oxygen, incorporation of two atoms of oxygen"/>
    <property type="evidence" value="ECO:0007669"/>
    <property type="project" value="InterPro"/>
</dbReference>
<name>A0A1I1T1P6_9BACT</name>
<dbReference type="Gene3D" id="3.10.450.60">
    <property type="match status" value="1"/>
</dbReference>
<dbReference type="Gene3D" id="1.20.245.10">
    <property type="entry name" value="Lipoxygenase-1, Domain 5"/>
    <property type="match status" value="1"/>
</dbReference>
<dbReference type="Proteomes" id="UP000199400">
    <property type="component" value="Unassembled WGS sequence"/>
</dbReference>
<evidence type="ECO:0000256" key="1">
    <source>
        <dbReference type="ARBA" id="ARBA00022723"/>
    </source>
</evidence>
<dbReference type="PRINTS" id="PR00087">
    <property type="entry name" value="LIPOXYGENASE"/>
</dbReference>
<evidence type="ECO:0000256" key="2">
    <source>
        <dbReference type="ARBA" id="ARBA00023002"/>
    </source>
</evidence>